<dbReference type="PROSITE" id="PS50057">
    <property type="entry name" value="FERM_3"/>
    <property type="match status" value="1"/>
</dbReference>
<dbReference type="Gene3D" id="3.10.20.90">
    <property type="entry name" value="Phosphatidylinositol 3-kinase Catalytic Subunit, Chain A, domain 1"/>
    <property type="match status" value="1"/>
</dbReference>
<evidence type="ECO:0000256" key="3">
    <source>
        <dbReference type="ARBA" id="ARBA00022025"/>
    </source>
</evidence>
<evidence type="ECO:0000259" key="10">
    <source>
        <dbReference type="PROSITE" id="PS50057"/>
    </source>
</evidence>
<dbReference type="Pfam" id="PF01764">
    <property type="entry name" value="Lipase_3"/>
    <property type="match status" value="1"/>
</dbReference>
<dbReference type="InterPro" id="IPR019748">
    <property type="entry name" value="FERM_central"/>
</dbReference>
<evidence type="ECO:0000313" key="12">
    <source>
        <dbReference type="Proteomes" id="UP001168972"/>
    </source>
</evidence>
<evidence type="ECO:0000256" key="4">
    <source>
        <dbReference type="ARBA" id="ARBA00022490"/>
    </source>
</evidence>
<dbReference type="AlphaFoldDB" id="A0AA39FZD3"/>
<dbReference type="SMART" id="SM01195">
    <property type="entry name" value="FA"/>
    <property type="match status" value="1"/>
</dbReference>
<dbReference type="InterPro" id="IPR018979">
    <property type="entry name" value="FERM_N"/>
</dbReference>
<dbReference type="InterPro" id="IPR014847">
    <property type="entry name" value="FA"/>
</dbReference>
<dbReference type="SUPFAM" id="SSF47031">
    <property type="entry name" value="Second domain of FERM"/>
    <property type="match status" value="1"/>
</dbReference>
<dbReference type="SUPFAM" id="SSF50729">
    <property type="entry name" value="PH domain-like"/>
    <property type="match status" value="1"/>
</dbReference>
<keyword evidence="7" id="KW-0009">Actin-binding</keyword>
<organism evidence="11 12">
    <name type="scientific">Microctonus hyperodae</name>
    <name type="common">Parasitoid wasp</name>
    <dbReference type="NCBI Taxonomy" id="165561"/>
    <lineage>
        <taxon>Eukaryota</taxon>
        <taxon>Metazoa</taxon>
        <taxon>Ecdysozoa</taxon>
        <taxon>Arthropoda</taxon>
        <taxon>Hexapoda</taxon>
        <taxon>Insecta</taxon>
        <taxon>Pterygota</taxon>
        <taxon>Neoptera</taxon>
        <taxon>Endopterygota</taxon>
        <taxon>Hymenoptera</taxon>
        <taxon>Apocrita</taxon>
        <taxon>Ichneumonoidea</taxon>
        <taxon>Braconidae</taxon>
        <taxon>Euphorinae</taxon>
        <taxon>Microctonus</taxon>
    </lineage>
</organism>
<dbReference type="InterPro" id="IPR011993">
    <property type="entry name" value="PH-like_dom_sf"/>
</dbReference>
<name>A0AA39FZD3_MICHY</name>
<evidence type="ECO:0000256" key="7">
    <source>
        <dbReference type="ARBA" id="ARBA00023203"/>
    </source>
</evidence>
<evidence type="ECO:0000256" key="9">
    <source>
        <dbReference type="ARBA" id="ARBA00043944"/>
    </source>
</evidence>
<dbReference type="CDD" id="cd13184">
    <property type="entry name" value="FERM_C_4_1_family"/>
    <property type="match status" value="1"/>
</dbReference>
<dbReference type="InterPro" id="IPR035963">
    <property type="entry name" value="FERM_2"/>
</dbReference>
<dbReference type="SUPFAM" id="SSF54236">
    <property type="entry name" value="Ubiquitin-like"/>
    <property type="match status" value="1"/>
</dbReference>
<evidence type="ECO:0000256" key="8">
    <source>
        <dbReference type="ARBA" id="ARBA00023212"/>
    </source>
</evidence>
<keyword evidence="12" id="KW-1185">Reference proteome</keyword>
<dbReference type="InterPro" id="IPR002921">
    <property type="entry name" value="Fungal_lipase-type"/>
</dbReference>
<proteinExistence type="predicted"/>
<dbReference type="Gene3D" id="3.40.50.1820">
    <property type="entry name" value="alpha/beta hydrolase"/>
    <property type="match status" value="1"/>
</dbReference>
<dbReference type="Pfam" id="PF08736">
    <property type="entry name" value="FA"/>
    <property type="match status" value="1"/>
</dbReference>
<dbReference type="SMART" id="SM00295">
    <property type="entry name" value="B41"/>
    <property type="match status" value="1"/>
</dbReference>
<dbReference type="SMART" id="SM01196">
    <property type="entry name" value="FERM_C"/>
    <property type="match status" value="1"/>
</dbReference>
<reference evidence="11" key="1">
    <citation type="journal article" date="2023" name="bioRxiv">
        <title>Scaffold-level genome assemblies of two parasitoid biocontrol wasps reveal the parthenogenesis mechanism and an associated novel virus.</title>
        <authorList>
            <person name="Inwood S."/>
            <person name="Skelly J."/>
            <person name="Guhlin J."/>
            <person name="Harrop T."/>
            <person name="Goldson S."/>
            <person name="Dearden P."/>
        </authorList>
    </citation>
    <scope>NUCLEOTIDE SEQUENCE</scope>
    <source>
        <strain evidence="11">Lincoln</strain>
        <tissue evidence="11">Whole body</tissue>
    </source>
</reference>
<dbReference type="GO" id="GO:0009887">
    <property type="term" value="P:animal organ morphogenesis"/>
    <property type="evidence" value="ECO:0007669"/>
    <property type="project" value="UniProtKB-ARBA"/>
</dbReference>
<dbReference type="Gene3D" id="2.30.29.30">
    <property type="entry name" value="Pleckstrin-homology domain (PH domain)/Phosphotyrosine-binding domain (PTB)"/>
    <property type="match status" value="1"/>
</dbReference>
<dbReference type="PROSITE" id="PS00661">
    <property type="entry name" value="FERM_2"/>
    <property type="match status" value="1"/>
</dbReference>
<dbReference type="GO" id="GO:0005886">
    <property type="term" value="C:plasma membrane"/>
    <property type="evidence" value="ECO:0007669"/>
    <property type="project" value="TreeGrafter"/>
</dbReference>
<dbReference type="InterPro" id="IPR029071">
    <property type="entry name" value="Ubiquitin-like_domsf"/>
</dbReference>
<dbReference type="InterPro" id="IPR019747">
    <property type="entry name" value="FERM_CS"/>
</dbReference>
<dbReference type="Pfam" id="PF09380">
    <property type="entry name" value="FERM_C"/>
    <property type="match status" value="1"/>
</dbReference>
<dbReference type="Pfam" id="PF09379">
    <property type="entry name" value="FERM_N"/>
    <property type="match status" value="1"/>
</dbReference>
<dbReference type="GO" id="GO:0016028">
    <property type="term" value="C:rhabdomere"/>
    <property type="evidence" value="ECO:0007669"/>
    <property type="project" value="UniProtKB-SubCell"/>
</dbReference>
<dbReference type="PANTHER" id="PTHR23280:SF21">
    <property type="entry name" value="PROTEIN 4.1 HOMOLOG"/>
    <property type="match status" value="1"/>
</dbReference>
<dbReference type="PRINTS" id="PR00935">
    <property type="entry name" value="BAND41"/>
</dbReference>
<dbReference type="InterPro" id="IPR029058">
    <property type="entry name" value="AB_hydrolase_fold"/>
</dbReference>
<evidence type="ECO:0000256" key="6">
    <source>
        <dbReference type="ARBA" id="ARBA00022949"/>
    </source>
</evidence>
<dbReference type="InterPro" id="IPR014352">
    <property type="entry name" value="FERM/acyl-CoA-bd_prot_sf"/>
</dbReference>
<keyword evidence="5" id="KW-0597">Phosphoprotein</keyword>
<dbReference type="InterPro" id="IPR018980">
    <property type="entry name" value="FERM_PH-like_C"/>
</dbReference>
<evidence type="ECO:0000256" key="2">
    <source>
        <dbReference type="ARBA" id="ARBA00004536"/>
    </source>
</evidence>
<keyword evidence="4" id="KW-0963">Cytoplasm</keyword>
<dbReference type="FunFam" id="3.10.20.90:FF:000002">
    <property type="entry name" value="Erythrocyte protein band 4.1-like 3"/>
    <property type="match status" value="1"/>
</dbReference>
<evidence type="ECO:0000256" key="1">
    <source>
        <dbReference type="ARBA" id="ARBA00004245"/>
    </source>
</evidence>
<evidence type="ECO:0000313" key="11">
    <source>
        <dbReference type="EMBL" id="KAK0178657.1"/>
    </source>
</evidence>
<comment type="caution">
    <text evidence="11">The sequence shown here is derived from an EMBL/GenBank/DDBJ whole genome shotgun (WGS) entry which is preliminary data.</text>
</comment>
<dbReference type="PRINTS" id="PR00661">
    <property type="entry name" value="ERMFAMILY"/>
</dbReference>
<accession>A0AA39FZD3</accession>
<dbReference type="Pfam" id="PF00373">
    <property type="entry name" value="FERM_M"/>
    <property type="match status" value="1"/>
</dbReference>
<reference evidence="11" key="2">
    <citation type="submission" date="2023-03" db="EMBL/GenBank/DDBJ databases">
        <authorList>
            <person name="Inwood S.N."/>
            <person name="Skelly J.G."/>
            <person name="Guhlin J."/>
            <person name="Harrop T.W.R."/>
            <person name="Goldson S.G."/>
            <person name="Dearden P.K."/>
        </authorList>
    </citation>
    <scope>NUCLEOTIDE SEQUENCE</scope>
    <source>
        <strain evidence="11">Lincoln</strain>
        <tissue evidence="11">Whole body</tissue>
    </source>
</reference>
<evidence type="ECO:0000256" key="5">
    <source>
        <dbReference type="ARBA" id="ARBA00022553"/>
    </source>
</evidence>
<dbReference type="GO" id="GO:0005912">
    <property type="term" value="C:adherens junction"/>
    <property type="evidence" value="ECO:0007669"/>
    <property type="project" value="UniProtKB-SubCell"/>
</dbReference>
<keyword evidence="8" id="KW-0206">Cytoskeleton</keyword>
<dbReference type="GO" id="GO:0030182">
    <property type="term" value="P:neuron differentiation"/>
    <property type="evidence" value="ECO:0007669"/>
    <property type="project" value="UniProtKB-ARBA"/>
</dbReference>
<sequence length="823" mass="94645">MPEKRTSKSDEVDDSLKRNSLIKGKNVLIKVTLLDGTVKEFSIERKAKGQELLDKICQSLNLLEKDYFGLLYEDKHDPRNWLNLDRRIGKVIKSEPWELNFAVKFYPPDPAQLHEDITRYQLCLQIRNDIITGRLPCSFVTHALLGSYLVQSEIGDYDIKEHGKHYLKDFEFAPNQTPELIEKVMDLHKTHKYQTPAEAELYYLENAKKLAMYGVDFHPAKDSEGVDIMLGVCSTGLLVHREKLRINRFAWPKILKISFKRDNFYIKIRPGEFEQYVSTIGFKLASHRAAEKLWKVCVEHHTFFRLMSPDPVKKVGLFPQFQSRFRYSGRTHYETKRASIERMPPKFERSLSGRRLTIQSLDGVERSVETQNSESSKRHIMSYEPEIIPDMDHIDQGPRPVKKQKEDVNSDARMIFTSTPPWMSLEWAHHYVKLAIASYSWLFVIYQNACTGYCKLFRQMTCCACFRQEQNNILDDNCCLCSLAGIKHLSQLSRDDILFASFRNHLCEIPFCVVADHKTTSIVIVIRGSLSLRDLITDIAAASDLFEPEGLPPGSMAHRGMIIGAKVLLKQLDHYKILEKAFATYPNYGLTLTGHSLGAGLAVLLALLIRPRYPNLRVYAFATPAGLLSREAARITEEFVLTVGLGDDLVMRLSVDSMENFRTSLLITLQACRLPKYRVVLNGFGYALFGVPDRDLNRTWRNGNTINSIPGQLPLLSESPILRQNETMILERDVTRRRYSMVRLYNAGRILHIARCKSHTDDNGNKPSKKDRQYEMRWAQPEDFMELSVMPRMLLDHLPENVEKAIASLLEQQKDLPVYLDST</sequence>
<dbReference type="GO" id="GO:0006629">
    <property type="term" value="P:lipid metabolic process"/>
    <property type="evidence" value="ECO:0007669"/>
    <property type="project" value="InterPro"/>
</dbReference>
<dbReference type="SUPFAM" id="SSF53474">
    <property type="entry name" value="alpha/beta-Hydrolases"/>
    <property type="match status" value="1"/>
</dbReference>
<dbReference type="InterPro" id="IPR019749">
    <property type="entry name" value="Band_41_domain"/>
</dbReference>
<dbReference type="FunFam" id="2.30.29.30:FF:000001">
    <property type="entry name" value="Erythrocyte membrane protein band 4.1"/>
    <property type="match status" value="1"/>
</dbReference>
<dbReference type="Proteomes" id="UP001168972">
    <property type="component" value="Unassembled WGS sequence"/>
</dbReference>
<dbReference type="Gene3D" id="1.20.80.10">
    <property type="match status" value="1"/>
</dbReference>
<dbReference type="CDD" id="cd14473">
    <property type="entry name" value="FERM_B-lobe"/>
    <property type="match status" value="1"/>
</dbReference>
<dbReference type="EMBL" id="JAQQBR010000004">
    <property type="protein sequence ID" value="KAK0178657.1"/>
    <property type="molecule type" value="Genomic_DNA"/>
</dbReference>
<dbReference type="GO" id="GO:0005856">
    <property type="term" value="C:cytoskeleton"/>
    <property type="evidence" value="ECO:0007669"/>
    <property type="project" value="UniProtKB-SubCell"/>
</dbReference>
<keyword evidence="6" id="KW-0965">Cell junction</keyword>
<dbReference type="GO" id="GO:0003779">
    <property type="term" value="F:actin binding"/>
    <property type="evidence" value="ECO:0007669"/>
    <property type="project" value="UniProtKB-KW"/>
</dbReference>
<dbReference type="FunFam" id="1.20.80.10:FF:000001">
    <property type="entry name" value="Erythrocyte membrane protein band 4.1"/>
    <property type="match status" value="1"/>
</dbReference>
<feature type="domain" description="FERM" evidence="10">
    <location>
        <begin position="27"/>
        <end position="308"/>
    </location>
</feature>
<dbReference type="PANTHER" id="PTHR23280">
    <property type="entry name" value="4.1 G PROTEIN"/>
    <property type="match status" value="1"/>
</dbReference>
<dbReference type="CDD" id="cd00519">
    <property type="entry name" value="Lipase_3"/>
    <property type="match status" value="1"/>
</dbReference>
<dbReference type="GO" id="GO:0031032">
    <property type="term" value="P:actomyosin structure organization"/>
    <property type="evidence" value="ECO:0007669"/>
    <property type="project" value="TreeGrafter"/>
</dbReference>
<dbReference type="InterPro" id="IPR000299">
    <property type="entry name" value="FERM_domain"/>
</dbReference>
<dbReference type="InterPro" id="IPR000798">
    <property type="entry name" value="Ez/rad/moesin-like"/>
</dbReference>
<comment type="subcellular location">
    <subcellularLocation>
        <location evidence="2">Cell junction</location>
        <location evidence="2">Adherens junction</location>
    </subcellularLocation>
    <subcellularLocation>
        <location evidence="9">Cell projection</location>
        <location evidence="9">Rhabdomere</location>
    </subcellularLocation>
    <subcellularLocation>
        <location evidence="1">Cytoplasm</location>
        <location evidence="1">Cytoskeleton</location>
    </subcellularLocation>
</comment>
<protein>
    <recommendedName>
        <fullName evidence="3">Moesin/ezrin/radixin homolog 1</fullName>
    </recommendedName>
</protein>
<gene>
    <name evidence="11" type="ORF">PV327_007530</name>
</gene>